<proteinExistence type="predicted"/>
<gene>
    <name evidence="1" type="ORF">K402DRAFT_268930</name>
</gene>
<dbReference type="EMBL" id="ML977145">
    <property type="protein sequence ID" value="KAF1989286.1"/>
    <property type="molecule type" value="Genomic_DNA"/>
</dbReference>
<dbReference type="AlphaFoldDB" id="A0A6G1H7U1"/>
<evidence type="ECO:0000313" key="1">
    <source>
        <dbReference type="EMBL" id="KAF1989286.1"/>
    </source>
</evidence>
<reference evidence="1" key="1">
    <citation type="journal article" date="2020" name="Stud. Mycol.">
        <title>101 Dothideomycetes genomes: a test case for predicting lifestyles and emergence of pathogens.</title>
        <authorList>
            <person name="Haridas S."/>
            <person name="Albert R."/>
            <person name="Binder M."/>
            <person name="Bloem J."/>
            <person name="Labutti K."/>
            <person name="Salamov A."/>
            <person name="Andreopoulos B."/>
            <person name="Baker S."/>
            <person name="Barry K."/>
            <person name="Bills G."/>
            <person name="Bluhm B."/>
            <person name="Cannon C."/>
            <person name="Castanera R."/>
            <person name="Culley D."/>
            <person name="Daum C."/>
            <person name="Ezra D."/>
            <person name="Gonzalez J."/>
            <person name="Henrissat B."/>
            <person name="Kuo A."/>
            <person name="Liang C."/>
            <person name="Lipzen A."/>
            <person name="Lutzoni F."/>
            <person name="Magnuson J."/>
            <person name="Mondo S."/>
            <person name="Nolan M."/>
            <person name="Ohm R."/>
            <person name="Pangilinan J."/>
            <person name="Park H.-J."/>
            <person name="Ramirez L."/>
            <person name="Alfaro M."/>
            <person name="Sun H."/>
            <person name="Tritt A."/>
            <person name="Yoshinaga Y."/>
            <person name="Zwiers L.-H."/>
            <person name="Turgeon B."/>
            <person name="Goodwin S."/>
            <person name="Spatafora J."/>
            <person name="Crous P."/>
            <person name="Grigoriev I."/>
        </authorList>
    </citation>
    <scope>NUCLEOTIDE SEQUENCE</scope>
    <source>
        <strain evidence="1">CBS 113979</strain>
    </source>
</reference>
<name>A0A6G1H7U1_9PEZI</name>
<sequence length="187" mass="20391">MTSTSTPHSVEVQTRLSDLRTDSQWLLPYRRGIQSGTRLCHSVSGSPPVPPILIELSSSAFSSSGSGLGGGSDPVIRPAYGFAVTVFSQVLGLSLESGFPPKLPLVSQRVFIESSHFLVFACSPLSERFPRCFLLLQRYHYSAGRTDGAAALGRLAVGVVESFCFVLVFLMGRVPKEWIRIDWKILS</sequence>
<organism evidence="1 2">
    <name type="scientific">Aulographum hederae CBS 113979</name>
    <dbReference type="NCBI Taxonomy" id="1176131"/>
    <lineage>
        <taxon>Eukaryota</taxon>
        <taxon>Fungi</taxon>
        <taxon>Dikarya</taxon>
        <taxon>Ascomycota</taxon>
        <taxon>Pezizomycotina</taxon>
        <taxon>Dothideomycetes</taxon>
        <taxon>Pleosporomycetidae</taxon>
        <taxon>Aulographales</taxon>
        <taxon>Aulographaceae</taxon>
    </lineage>
</organism>
<accession>A0A6G1H7U1</accession>
<evidence type="ECO:0000313" key="2">
    <source>
        <dbReference type="Proteomes" id="UP000800041"/>
    </source>
</evidence>
<dbReference type="Proteomes" id="UP000800041">
    <property type="component" value="Unassembled WGS sequence"/>
</dbReference>
<protein>
    <submittedName>
        <fullName evidence="1">Uncharacterized protein</fullName>
    </submittedName>
</protein>
<keyword evidence="2" id="KW-1185">Reference proteome</keyword>